<dbReference type="PANTHER" id="PTHR43249:SF1">
    <property type="entry name" value="D-GLUCOSIDE 3-DEHYDROGENASE"/>
    <property type="match status" value="1"/>
</dbReference>
<dbReference type="PANTHER" id="PTHR43249">
    <property type="entry name" value="UDP-N-ACETYL-2-AMINO-2-DEOXY-D-GLUCURONATE OXIDASE"/>
    <property type="match status" value="1"/>
</dbReference>
<dbReference type="Gene3D" id="3.40.50.720">
    <property type="entry name" value="NAD(P)-binding Rossmann-like Domain"/>
    <property type="match status" value="1"/>
</dbReference>
<protein>
    <submittedName>
        <fullName evidence="4">BQ5605_C003g02367 protein</fullName>
    </submittedName>
</protein>
<dbReference type="Pfam" id="PF08635">
    <property type="entry name" value="ox_reductase_C"/>
    <property type="match status" value="1"/>
</dbReference>
<dbReference type="Gene3D" id="3.30.360.10">
    <property type="entry name" value="Dihydrodipicolinate Reductase, domain 2"/>
    <property type="match status" value="1"/>
</dbReference>
<gene>
    <name evidence="4" type="primary">BQ5605_C003g02367</name>
    <name evidence="4" type="ORF">BQ5605_C003G02367</name>
</gene>
<dbReference type="SUPFAM" id="SSF55347">
    <property type="entry name" value="Glyceraldehyde-3-phosphate dehydrogenase-like, C-terminal domain"/>
    <property type="match status" value="1"/>
</dbReference>
<dbReference type="SUPFAM" id="SSF51735">
    <property type="entry name" value="NAD(P)-binding Rossmann-fold domains"/>
    <property type="match status" value="1"/>
</dbReference>
<dbReference type="AlphaFoldDB" id="A0A2X0MNM2"/>
<accession>A0A2X0MNM2</accession>
<dbReference type="InterPro" id="IPR013944">
    <property type="entry name" value="OxRdtase_put_C"/>
</dbReference>
<dbReference type="InterPro" id="IPR000683">
    <property type="entry name" value="Gfo/Idh/MocA-like_OxRdtase_N"/>
</dbReference>
<dbReference type="EMBL" id="FQNC01000042">
    <property type="protein sequence ID" value="SGY40391.1"/>
    <property type="molecule type" value="Genomic_DNA"/>
</dbReference>
<evidence type="ECO:0000259" key="2">
    <source>
        <dbReference type="Pfam" id="PF01408"/>
    </source>
</evidence>
<evidence type="ECO:0000259" key="3">
    <source>
        <dbReference type="Pfam" id="PF08635"/>
    </source>
</evidence>
<feature type="region of interest" description="Disordered" evidence="1">
    <location>
        <begin position="1"/>
        <end position="30"/>
    </location>
</feature>
<sequence>MPMESRRRSSVRRPSIAADRLGPMTMSKPPRAGGNFNLVFVGAGGSDEGPWDHSFRIEHKLGPRLKVVAIIDPNAATAEAVLDRKRSSFVVSAYQDTRICNNLDGFVSTMSEDERPHAFIVGSPPAFRGSLQPGKDIEVQILKAFPNNTPALFIEKPISTGSVEDAVEVSRMLVDSKTVVSVGYFLRYLKVVQKMRSIIEDNDLHVMATVARYISSYAKIAKPAWWMKSRDCGPIVEQATHFIDLSRYFGGDVEMDSVQAHALEWYEEAGELSVIPVDEGKIAEDDRIPRVTSATWKYKTGAVGSLTHALVLQGTKYSTELEIYTDGYQLRLIDPYNAPQLRVRHPGGDDEEVHTFSGDDPYFGQMQAFIDAADDDQGPAPASAIVDDDESIEVLSSFDDAVKSYALSWAIREASERSKKTIKKSAKQAETKARR</sequence>
<dbReference type="InterPro" id="IPR052515">
    <property type="entry name" value="Gfo/Idh/MocA_Oxidoreductase"/>
</dbReference>
<dbReference type="GO" id="GO:0000166">
    <property type="term" value="F:nucleotide binding"/>
    <property type="evidence" value="ECO:0007669"/>
    <property type="project" value="InterPro"/>
</dbReference>
<keyword evidence="5" id="KW-1185">Reference proteome</keyword>
<dbReference type="Pfam" id="PF01408">
    <property type="entry name" value="GFO_IDH_MocA"/>
    <property type="match status" value="1"/>
</dbReference>
<evidence type="ECO:0000256" key="1">
    <source>
        <dbReference type="SAM" id="MobiDB-lite"/>
    </source>
</evidence>
<dbReference type="STRING" id="796604.A0A2X0MNM2"/>
<dbReference type="Proteomes" id="UP000249464">
    <property type="component" value="Unassembled WGS sequence"/>
</dbReference>
<feature type="domain" description="Oxidoreductase putative C-terminal" evidence="3">
    <location>
        <begin position="187"/>
        <end position="328"/>
    </location>
</feature>
<feature type="domain" description="Gfo/Idh/MocA-like oxidoreductase N-terminal" evidence="2">
    <location>
        <begin position="36"/>
        <end position="184"/>
    </location>
</feature>
<evidence type="ECO:0000313" key="5">
    <source>
        <dbReference type="Proteomes" id="UP000249464"/>
    </source>
</evidence>
<proteinExistence type="predicted"/>
<name>A0A2X0MNM2_9BASI</name>
<feature type="region of interest" description="Disordered" evidence="1">
    <location>
        <begin position="416"/>
        <end position="435"/>
    </location>
</feature>
<reference evidence="4 5" key="1">
    <citation type="submission" date="2016-11" db="EMBL/GenBank/DDBJ databases">
        <authorList>
            <person name="Jaros S."/>
            <person name="Januszkiewicz K."/>
            <person name="Wedrychowicz H."/>
        </authorList>
    </citation>
    <scope>NUCLEOTIDE SEQUENCE [LARGE SCALE GENOMIC DNA]</scope>
</reference>
<evidence type="ECO:0000313" key="4">
    <source>
        <dbReference type="EMBL" id="SGY40391.1"/>
    </source>
</evidence>
<dbReference type="InterPro" id="IPR036291">
    <property type="entry name" value="NAD(P)-bd_dom_sf"/>
</dbReference>
<organism evidence="4 5">
    <name type="scientific">Microbotryum silenes-dioicae</name>
    <dbReference type="NCBI Taxonomy" id="796604"/>
    <lineage>
        <taxon>Eukaryota</taxon>
        <taxon>Fungi</taxon>
        <taxon>Dikarya</taxon>
        <taxon>Basidiomycota</taxon>
        <taxon>Pucciniomycotina</taxon>
        <taxon>Microbotryomycetes</taxon>
        <taxon>Microbotryales</taxon>
        <taxon>Microbotryaceae</taxon>
        <taxon>Microbotryum</taxon>
    </lineage>
</organism>